<name>A0ABV0R2Z2_9TELE</name>
<accession>A0ABV0R2Z2</accession>
<reference evidence="2 3" key="1">
    <citation type="submission" date="2021-06" db="EMBL/GenBank/DDBJ databases">
        <authorList>
            <person name="Palmer J.M."/>
        </authorList>
    </citation>
    <scope>NUCLEOTIDE SEQUENCE [LARGE SCALE GENOMIC DNA]</scope>
    <source>
        <strain evidence="2 3">XC_2019</strain>
        <tissue evidence="2">Muscle</tissue>
    </source>
</reference>
<sequence length="90" mass="10051">LGLALSPPCGQTLPSHLMREAGGKTGRDRKCAVMTVTLLHLPLVNIARIHGVGYLCSVLWIFRYFFTRLLRLFSNYKGGLTDALNKYSQI</sequence>
<gene>
    <name evidence="2" type="ORF">XENOCAPTIV_022154</name>
</gene>
<organism evidence="2 3">
    <name type="scientific">Xenoophorus captivus</name>
    <dbReference type="NCBI Taxonomy" id="1517983"/>
    <lineage>
        <taxon>Eukaryota</taxon>
        <taxon>Metazoa</taxon>
        <taxon>Chordata</taxon>
        <taxon>Craniata</taxon>
        <taxon>Vertebrata</taxon>
        <taxon>Euteleostomi</taxon>
        <taxon>Actinopterygii</taxon>
        <taxon>Neopterygii</taxon>
        <taxon>Teleostei</taxon>
        <taxon>Neoteleostei</taxon>
        <taxon>Acanthomorphata</taxon>
        <taxon>Ovalentaria</taxon>
        <taxon>Atherinomorphae</taxon>
        <taxon>Cyprinodontiformes</taxon>
        <taxon>Goodeidae</taxon>
        <taxon>Xenoophorus</taxon>
    </lineage>
</organism>
<keyword evidence="1" id="KW-1133">Transmembrane helix</keyword>
<feature type="transmembrane region" description="Helical" evidence="1">
    <location>
        <begin position="46"/>
        <end position="66"/>
    </location>
</feature>
<feature type="non-terminal residue" evidence="2">
    <location>
        <position position="1"/>
    </location>
</feature>
<proteinExistence type="predicted"/>
<dbReference type="Proteomes" id="UP001434883">
    <property type="component" value="Unassembled WGS sequence"/>
</dbReference>
<keyword evidence="3" id="KW-1185">Reference proteome</keyword>
<comment type="caution">
    <text evidence="2">The sequence shown here is derived from an EMBL/GenBank/DDBJ whole genome shotgun (WGS) entry which is preliminary data.</text>
</comment>
<protein>
    <submittedName>
        <fullName evidence="2">Uncharacterized protein</fullName>
    </submittedName>
</protein>
<keyword evidence="1" id="KW-0812">Transmembrane</keyword>
<evidence type="ECO:0000313" key="3">
    <source>
        <dbReference type="Proteomes" id="UP001434883"/>
    </source>
</evidence>
<evidence type="ECO:0000256" key="1">
    <source>
        <dbReference type="SAM" id="Phobius"/>
    </source>
</evidence>
<evidence type="ECO:0000313" key="2">
    <source>
        <dbReference type="EMBL" id="MEQ2202003.1"/>
    </source>
</evidence>
<keyword evidence="1" id="KW-0472">Membrane</keyword>
<dbReference type="EMBL" id="JAHRIN010030120">
    <property type="protein sequence ID" value="MEQ2202003.1"/>
    <property type="molecule type" value="Genomic_DNA"/>
</dbReference>